<dbReference type="SMART" id="SM00248">
    <property type="entry name" value="ANK"/>
    <property type="match status" value="3"/>
</dbReference>
<name>A0A813K3R6_POLGL</name>
<dbReference type="SUPFAM" id="SSF48403">
    <property type="entry name" value="Ankyrin repeat"/>
    <property type="match status" value="1"/>
</dbReference>
<comment type="caution">
    <text evidence="3">The sequence shown here is derived from an EMBL/GenBank/DDBJ whole genome shotgun (WGS) entry which is preliminary data.</text>
</comment>
<sequence length="114" mass="12879">MCVIPRLQGLEHRNSWYCLPHHFAALAGMTESCKWLRSRGVDLALGNNQGHNALHKAAYGGHRELCCWLQDEVGLDREASVQDTRGQTPVDLARKAGYEDLANWLVERRGMPPR</sequence>
<accession>A0A813K3R6</accession>
<evidence type="ECO:0000313" key="4">
    <source>
        <dbReference type="Proteomes" id="UP000626109"/>
    </source>
</evidence>
<organism evidence="3 4">
    <name type="scientific">Polarella glacialis</name>
    <name type="common">Dinoflagellate</name>
    <dbReference type="NCBI Taxonomy" id="89957"/>
    <lineage>
        <taxon>Eukaryota</taxon>
        <taxon>Sar</taxon>
        <taxon>Alveolata</taxon>
        <taxon>Dinophyceae</taxon>
        <taxon>Suessiales</taxon>
        <taxon>Suessiaceae</taxon>
        <taxon>Polarella</taxon>
    </lineage>
</organism>
<dbReference type="AlphaFoldDB" id="A0A813K3R6"/>
<proteinExistence type="predicted"/>
<dbReference type="Gene3D" id="1.25.40.20">
    <property type="entry name" value="Ankyrin repeat-containing domain"/>
    <property type="match status" value="1"/>
</dbReference>
<feature type="non-terminal residue" evidence="3">
    <location>
        <position position="1"/>
    </location>
</feature>
<dbReference type="InterPro" id="IPR002110">
    <property type="entry name" value="Ankyrin_rpt"/>
</dbReference>
<dbReference type="Pfam" id="PF12796">
    <property type="entry name" value="Ank_2"/>
    <property type="match status" value="1"/>
</dbReference>
<dbReference type="PANTHER" id="PTHR24201">
    <property type="entry name" value="ANK_REP_REGION DOMAIN-CONTAINING PROTEIN"/>
    <property type="match status" value="1"/>
</dbReference>
<dbReference type="InterPro" id="IPR050776">
    <property type="entry name" value="Ank_Repeat/CDKN_Inhibitor"/>
</dbReference>
<dbReference type="Proteomes" id="UP000626109">
    <property type="component" value="Unassembled WGS sequence"/>
</dbReference>
<gene>
    <name evidence="3" type="ORF">PGLA2088_LOCUS29711</name>
</gene>
<dbReference type="EMBL" id="CAJNNW010028453">
    <property type="protein sequence ID" value="CAE8696156.1"/>
    <property type="molecule type" value="Genomic_DNA"/>
</dbReference>
<protein>
    <submittedName>
        <fullName evidence="3">Uncharacterized protein</fullName>
    </submittedName>
</protein>
<keyword evidence="2" id="KW-0040">ANK repeat</keyword>
<evidence type="ECO:0000256" key="2">
    <source>
        <dbReference type="ARBA" id="ARBA00023043"/>
    </source>
</evidence>
<dbReference type="InterPro" id="IPR036770">
    <property type="entry name" value="Ankyrin_rpt-contain_sf"/>
</dbReference>
<reference evidence="3" key="1">
    <citation type="submission" date="2021-02" db="EMBL/GenBank/DDBJ databases">
        <authorList>
            <person name="Dougan E. K."/>
            <person name="Rhodes N."/>
            <person name="Thang M."/>
            <person name="Chan C."/>
        </authorList>
    </citation>
    <scope>NUCLEOTIDE SEQUENCE</scope>
</reference>
<evidence type="ECO:0000313" key="3">
    <source>
        <dbReference type="EMBL" id="CAE8696156.1"/>
    </source>
</evidence>
<evidence type="ECO:0000256" key="1">
    <source>
        <dbReference type="ARBA" id="ARBA00022737"/>
    </source>
</evidence>
<keyword evidence="1" id="KW-0677">Repeat</keyword>